<organism evidence="2 3">
    <name type="scientific">Mucor circinelloides f. lusitanicus</name>
    <name type="common">Mucor racemosus var. lusitanicus</name>
    <dbReference type="NCBI Taxonomy" id="29924"/>
    <lineage>
        <taxon>Eukaryota</taxon>
        <taxon>Fungi</taxon>
        <taxon>Fungi incertae sedis</taxon>
        <taxon>Mucoromycota</taxon>
        <taxon>Mucoromycotina</taxon>
        <taxon>Mucoromycetes</taxon>
        <taxon>Mucorales</taxon>
        <taxon>Mucorineae</taxon>
        <taxon>Mucoraceae</taxon>
        <taxon>Mucor</taxon>
    </lineage>
</organism>
<dbReference type="EMBL" id="JAAECE010000009">
    <property type="protein sequence ID" value="KAF1797390.1"/>
    <property type="molecule type" value="Genomic_DNA"/>
</dbReference>
<evidence type="ECO:0000313" key="3">
    <source>
        <dbReference type="Proteomes" id="UP000469890"/>
    </source>
</evidence>
<accession>A0A8H4EXR2</accession>
<comment type="caution">
    <text evidence="2">The sequence shown here is derived from an EMBL/GenBank/DDBJ whole genome shotgun (WGS) entry which is preliminary data.</text>
</comment>
<reference evidence="2 3" key="1">
    <citation type="submission" date="2019-09" db="EMBL/GenBank/DDBJ databases">
        <authorList>
            <consortium name="DOE Joint Genome Institute"/>
            <person name="Mondo S.J."/>
            <person name="Navarro-Mendoza M.I."/>
            <person name="Perez-Arques C."/>
            <person name="Panchal S."/>
            <person name="Nicolas F.E."/>
            <person name="Ganguly P."/>
            <person name="Pangilinan J."/>
            <person name="Grigoriev I."/>
            <person name="Heitman J."/>
            <person name="Sanya K."/>
            <person name="Garre V."/>
        </authorList>
    </citation>
    <scope>NUCLEOTIDE SEQUENCE [LARGE SCALE GENOMIC DNA]</scope>
    <source>
        <strain evidence="2 3">MU402</strain>
    </source>
</reference>
<dbReference type="Proteomes" id="UP000469890">
    <property type="component" value="Unassembled WGS sequence"/>
</dbReference>
<evidence type="ECO:0000313" key="2">
    <source>
        <dbReference type="EMBL" id="KAF1797390.1"/>
    </source>
</evidence>
<gene>
    <name evidence="2" type="ORF">FB192DRAFT_1399719</name>
</gene>
<name>A0A8H4EXR2_MUCCL</name>
<feature type="region of interest" description="Disordered" evidence="1">
    <location>
        <begin position="88"/>
        <end position="136"/>
    </location>
</feature>
<protein>
    <submittedName>
        <fullName evidence="2">Uncharacterized protein</fullName>
    </submittedName>
</protein>
<feature type="compositionally biased region" description="Polar residues" evidence="1">
    <location>
        <begin position="103"/>
        <end position="115"/>
    </location>
</feature>
<evidence type="ECO:0000256" key="1">
    <source>
        <dbReference type="SAM" id="MobiDB-lite"/>
    </source>
</evidence>
<dbReference type="AlphaFoldDB" id="A0A8H4EXR2"/>
<proteinExistence type="predicted"/>
<sequence length="262" mass="29930">MPAVISLLEHLPTLNEINSFCLEYIECFVDQLFYRFEAYKNQFLLELRIMEAIEHDYFEDMSNVELIEPIYCYKGYQQSDFIMPAMLANNPSRNHQDHEQPDADTSNVQQSNPNCSYKDCDANKNSKGNNTSNEEDMEQRLVELLASLNFKSSNEDNSEVMMLSELLSALDMKGPAEEGEVKEDESLKDNLDVGEMVAVLNKLSLRDNSLDAFDRDLAVFDSDGNIIVQDTSVFAFLAKVVLNKDSEESKIVRRLLFSEQTV</sequence>